<dbReference type="Proteomes" id="UP001319921">
    <property type="component" value="Chromosome"/>
</dbReference>
<proteinExistence type="predicted"/>
<dbReference type="GeneID" id="68864772"/>
<gene>
    <name evidence="1" type="ORF">SACC_00600</name>
</gene>
<accession>A0AAQ4CML2</accession>
<dbReference type="AlphaFoldDB" id="A0AAQ4CML2"/>
<organism evidence="1 2">
    <name type="scientific">Saccharolobus caldissimus</name>
    <dbReference type="NCBI Taxonomy" id="1702097"/>
    <lineage>
        <taxon>Archaea</taxon>
        <taxon>Thermoproteota</taxon>
        <taxon>Thermoprotei</taxon>
        <taxon>Sulfolobales</taxon>
        <taxon>Sulfolobaceae</taxon>
        <taxon>Saccharolobus</taxon>
    </lineage>
</organism>
<evidence type="ECO:0000313" key="1">
    <source>
        <dbReference type="EMBL" id="BDB97043.1"/>
    </source>
</evidence>
<reference evidence="1 2" key="1">
    <citation type="journal article" date="2022" name="Microbiol. Resour. Announc.">
        <title>Complete Genome Sequence of the Hyperthermophilic and Acidophilic Archaeon Saccharolobus caldissimus Strain HS-3T.</title>
        <authorList>
            <person name="Sakai H.D."/>
            <person name="Kurosawa N."/>
        </authorList>
    </citation>
    <scope>NUCLEOTIDE SEQUENCE [LARGE SCALE GENOMIC DNA]</scope>
    <source>
        <strain evidence="1 2">JCM32116</strain>
    </source>
</reference>
<protein>
    <submittedName>
        <fullName evidence="1">Uncharacterized protein</fullName>
    </submittedName>
</protein>
<sequence length="85" mass="9569">MRSFLGTLTSLQEAAIYYYTKDYNAAKKIANEAKSIYKGLKIEILNLSEIEDKLKASDIDPDIASEKEGYVILIKVPEDMLNHGN</sequence>
<evidence type="ECO:0000313" key="2">
    <source>
        <dbReference type="Proteomes" id="UP001319921"/>
    </source>
</evidence>
<dbReference type="RefSeq" id="WP_229571076.1">
    <property type="nucleotide sequence ID" value="NZ_AP025226.1"/>
</dbReference>
<keyword evidence="2" id="KW-1185">Reference proteome</keyword>
<name>A0AAQ4CML2_9CREN</name>
<dbReference type="KEGG" id="scas:SACC_00600"/>
<dbReference type="EMBL" id="AP025226">
    <property type="protein sequence ID" value="BDB97043.1"/>
    <property type="molecule type" value="Genomic_DNA"/>
</dbReference>